<protein>
    <recommendedName>
        <fullName evidence="3">XRE family transcriptional regulator</fullName>
    </recommendedName>
</protein>
<dbReference type="EMBL" id="LT629754">
    <property type="protein sequence ID" value="SDT47049.1"/>
    <property type="molecule type" value="Genomic_DNA"/>
</dbReference>
<name>A0ABY0V0J1_9FLAO</name>
<gene>
    <name evidence="1" type="ORF">SAMN05192545_3919</name>
</gene>
<evidence type="ECO:0008006" key="3">
    <source>
        <dbReference type="Google" id="ProtNLM"/>
    </source>
</evidence>
<proteinExistence type="predicted"/>
<evidence type="ECO:0000313" key="1">
    <source>
        <dbReference type="EMBL" id="SDT47049.1"/>
    </source>
</evidence>
<accession>A0ABY0V0J1</accession>
<dbReference type="GeneID" id="90592135"/>
<sequence length="55" mass="6553">MTKAEFKRKTGTSQKDFARFFNMSYDAFTNSSAKERYINALMSFYEHLEERKEGN</sequence>
<dbReference type="RefSeq" id="WP_157681232.1">
    <property type="nucleotide sequence ID" value="NZ_LT629754.1"/>
</dbReference>
<dbReference type="Proteomes" id="UP000199574">
    <property type="component" value="Chromosome I"/>
</dbReference>
<organism evidence="1 2">
    <name type="scientific">Maribacter dokdonensis</name>
    <dbReference type="NCBI Taxonomy" id="320912"/>
    <lineage>
        <taxon>Bacteria</taxon>
        <taxon>Pseudomonadati</taxon>
        <taxon>Bacteroidota</taxon>
        <taxon>Flavobacteriia</taxon>
        <taxon>Flavobacteriales</taxon>
        <taxon>Flavobacteriaceae</taxon>
        <taxon>Maribacter</taxon>
    </lineage>
</organism>
<keyword evidence="2" id="KW-1185">Reference proteome</keyword>
<reference evidence="1 2" key="1">
    <citation type="submission" date="2016-10" db="EMBL/GenBank/DDBJ databases">
        <authorList>
            <person name="Varghese N."/>
            <person name="Submissions S."/>
        </authorList>
    </citation>
    <scope>NUCLEOTIDE SEQUENCE [LARGE SCALE GENOMIC DNA]</scope>
    <source>
        <strain evidence="1 2">MAR_2009_60</strain>
    </source>
</reference>
<evidence type="ECO:0000313" key="2">
    <source>
        <dbReference type="Proteomes" id="UP000199574"/>
    </source>
</evidence>